<accession>A0A174L017</accession>
<dbReference type="EMBL" id="CZAL01000006">
    <property type="protein sequence ID" value="CUP14790.1"/>
    <property type="molecule type" value="Genomic_DNA"/>
</dbReference>
<dbReference type="Proteomes" id="UP000095709">
    <property type="component" value="Unassembled WGS sequence"/>
</dbReference>
<protein>
    <submittedName>
        <fullName evidence="1">Uncharacterized protein</fullName>
    </submittedName>
</protein>
<evidence type="ECO:0000313" key="2">
    <source>
        <dbReference type="Proteomes" id="UP000095709"/>
    </source>
</evidence>
<sequence length="165" mass="19638">MRFHFQYKVIYESGDIFEQNRRNELCVDITQEEYKKIITGVLQGISIKQIEGISEVITKMTEDVLFADRWMNKNGSMRSTPLKKNRKISEIEFFMTENELQRIKKEKDPIRMLERPKEQMTVYRSDGTYITLETENGQVIIKDSTEKNSYRIVDADYFIHHIVRG</sequence>
<evidence type="ECO:0000313" key="1">
    <source>
        <dbReference type="EMBL" id="CUP14790.1"/>
    </source>
</evidence>
<reference evidence="1 2" key="1">
    <citation type="submission" date="2015-09" db="EMBL/GenBank/DDBJ databases">
        <authorList>
            <consortium name="Pathogen Informatics"/>
        </authorList>
    </citation>
    <scope>NUCLEOTIDE SEQUENCE [LARGE SCALE GENOMIC DNA]</scope>
    <source>
        <strain evidence="1 2">2789STDY5834885</strain>
    </source>
</reference>
<proteinExistence type="predicted"/>
<organism evidence="1 2">
    <name type="scientific">Fusicatenibacter saccharivorans</name>
    <dbReference type="NCBI Taxonomy" id="1150298"/>
    <lineage>
        <taxon>Bacteria</taxon>
        <taxon>Bacillati</taxon>
        <taxon>Bacillota</taxon>
        <taxon>Clostridia</taxon>
        <taxon>Lachnospirales</taxon>
        <taxon>Lachnospiraceae</taxon>
        <taxon>Fusicatenibacter</taxon>
    </lineage>
</organism>
<gene>
    <name evidence="1" type="ORF">ERS852498_01345</name>
</gene>
<dbReference type="AlphaFoldDB" id="A0A174L017"/>
<dbReference type="RefSeq" id="WP_118760261.1">
    <property type="nucleotide sequence ID" value="NZ_CABJFB010000008.1"/>
</dbReference>
<name>A0A174L017_9FIRM</name>